<evidence type="ECO:0000256" key="1">
    <source>
        <dbReference type="SAM" id="MobiDB-lite"/>
    </source>
</evidence>
<dbReference type="OrthoDB" id="408419at2759"/>
<reference evidence="2 3" key="1">
    <citation type="submission" date="2016-02" db="EMBL/GenBank/DDBJ databases">
        <title>Genome analysis of coral dinoflagellate symbionts highlights evolutionary adaptations to a symbiotic lifestyle.</title>
        <authorList>
            <person name="Aranda M."/>
            <person name="Li Y."/>
            <person name="Liew Y.J."/>
            <person name="Baumgarten S."/>
            <person name="Simakov O."/>
            <person name="Wilson M."/>
            <person name="Piel J."/>
            <person name="Ashoor H."/>
            <person name="Bougouffa S."/>
            <person name="Bajic V.B."/>
            <person name="Ryu T."/>
            <person name="Ravasi T."/>
            <person name="Bayer T."/>
            <person name="Micklem G."/>
            <person name="Kim H."/>
            <person name="Bhak J."/>
            <person name="Lajeunesse T.C."/>
            <person name="Voolstra C.R."/>
        </authorList>
    </citation>
    <scope>NUCLEOTIDE SEQUENCE [LARGE SCALE GENOMIC DNA]</scope>
    <source>
        <strain evidence="2 3">CCMP2467</strain>
    </source>
</reference>
<dbReference type="Proteomes" id="UP000186817">
    <property type="component" value="Unassembled WGS sequence"/>
</dbReference>
<protein>
    <submittedName>
        <fullName evidence="2">Uncharacterized protein</fullName>
    </submittedName>
</protein>
<organism evidence="2 3">
    <name type="scientific">Symbiodinium microadriaticum</name>
    <name type="common">Dinoflagellate</name>
    <name type="synonym">Zooxanthella microadriatica</name>
    <dbReference type="NCBI Taxonomy" id="2951"/>
    <lineage>
        <taxon>Eukaryota</taxon>
        <taxon>Sar</taxon>
        <taxon>Alveolata</taxon>
        <taxon>Dinophyceae</taxon>
        <taxon>Suessiales</taxon>
        <taxon>Symbiodiniaceae</taxon>
        <taxon>Symbiodinium</taxon>
    </lineage>
</organism>
<gene>
    <name evidence="2" type="ORF">AK812_SmicGene43239</name>
</gene>
<feature type="compositionally biased region" description="Polar residues" evidence="1">
    <location>
        <begin position="326"/>
        <end position="341"/>
    </location>
</feature>
<accession>A0A1Q9C1J3</accession>
<evidence type="ECO:0000313" key="3">
    <source>
        <dbReference type="Proteomes" id="UP000186817"/>
    </source>
</evidence>
<feature type="region of interest" description="Disordered" evidence="1">
    <location>
        <begin position="257"/>
        <end position="341"/>
    </location>
</feature>
<evidence type="ECO:0000313" key="2">
    <source>
        <dbReference type="EMBL" id="OLP76782.1"/>
    </source>
</evidence>
<keyword evidence="3" id="KW-1185">Reference proteome</keyword>
<sequence length="341" mass="38754">MGSTDVDQIEFGASGVYYRRLHVQLARRRECLVMVILEVRQGYAAILSDLESKLKIKVDPNHSMLTWIARHAAFLLTRFRIGDDGKSAYQRAAGREWRRPTMVFAMGKKRSSPLEPRVAMGRYVGTASRNADLLLMTLTGVVKGHSLHRRAEEDRWSKEGFDQLRGLPWKWTNPVERAPPNRADMPELVGEQPKPDAKEFRARARNLYVLKGDLEKYGYTTLCPGCEAVMLGLPQRSHNDECRLRIQRSLMETVEGKQRVQRALDRPSQMQDDSVGQRAQKREQHVEDLDREEQGTDEPEIVGANLQGVDVKASVPLNEGTKWDNRSTTFKNAPSILSTNS</sequence>
<dbReference type="AlphaFoldDB" id="A0A1Q9C1J3"/>
<dbReference type="EMBL" id="LSRX01001920">
    <property type="protein sequence ID" value="OLP76782.1"/>
    <property type="molecule type" value="Genomic_DNA"/>
</dbReference>
<feature type="compositionally biased region" description="Basic and acidic residues" evidence="1">
    <location>
        <begin position="280"/>
        <end position="294"/>
    </location>
</feature>
<name>A0A1Q9C1J3_SYMMI</name>
<proteinExistence type="predicted"/>
<comment type="caution">
    <text evidence="2">The sequence shown here is derived from an EMBL/GenBank/DDBJ whole genome shotgun (WGS) entry which is preliminary data.</text>
</comment>